<protein>
    <submittedName>
        <fullName evidence="1">Uncharacterized protein</fullName>
    </submittedName>
</protein>
<dbReference type="EMBL" id="CP073720">
    <property type="protein sequence ID" value="UWP78647.1"/>
    <property type="molecule type" value="Genomic_DNA"/>
</dbReference>
<reference evidence="1" key="1">
    <citation type="submission" date="2021-04" db="EMBL/GenBank/DDBJ databases">
        <authorList>
            <person name="Hartkoorn R.C."/>
            <person name="Beaudoing E."/>
            <person name="Hot D."/>
        </authorList>
    </citation>
    <scope>NUCLEOTIDE SEQUENCE</scope>
    <source>
        <strain evidence="1">NRRL B-16292</strain>
    </source>
</reference>
<dbReference type="RefSeq" id="WP_259855943.1">
    <property type="nucleotide sequence ID" value="NZ_BAAAST010000041.1"/>
</dbReference>
<sequence>MPGTLTVPGMSVGVRGDIAYCVWVDGAGQDVTSPIADAFLAALPG</sequence>
<evidence type="ECO:0000313" key="2">
    <source>
        <dbReference type="Proteomes" id="UP001059617"/>
    </source>
</evidence>
<gene>
    <name evidence="1" type="ORF">Dfulv_26070</name>
</gene>
<organism evidence="1 2">
    <name type="scientific">Dactylosporangium fulvum</name>
    <dbReference type="NCBI Taxonomy" id="53359"/>
    <lineage>
        <taxon>Bacteria</taxon>
        <taxon>Bacillati</taxon>
        <taxon>Actinomycetota</taxon>
        <taxon>Actinomycetes</taxon>
        <taxon>Micromonosporales</taxon>
        <taxon>Micromonosporaceae</taxon>
        <taxon>Dactylosporangium</taxon>
    </lineage>
</organism>
<keyword evidence="2" id="KW-1185">Reference proteome</keyword>
<reference evidence="1" key="2">
    <citation type="submission" date="2022-09" db="EMBL/GenBank/DDBJ databases">
        <title>Biosynthetic gene clusters of Dactylosporangioum fulvum.</title>
        <authorList>
            <person name="Caradec T."/>
        </authorList>
    </citation>
    <scope>NUCLEOTIDE SEQUENCE</scope>
    <source>
        <strain evidence="1">NRRL B-16292</strain>
    </source>
</reference>
<dbReference type="Proteomes" id="UP001059617">
    <property type="component" value="Chromosome"/>
</dbReference>
<evidence type="ECO:0000313" key="1">
    <source>
        <dbReference type="EMBL" id="UWP78647.1"/>
    </source>
</evidence>
<name>A0ABY5VM07_9ACTN</name>
<accession>A0ABY5VM07</accession>
<proteinExistence type="predicted"/>